<keyword evidence="6" id="KW-1133">Transmembrane helix</keyword>
<dbReference type="PRINTS" id="PR01078">
    <property type="entry name" value="AMINACHANNEL"/>
</dbReference>
<evidence type="ECO:0000256" key="10">
    <source>
        <dbReference type="ARBA" id="ARBA00023180"/>
    </source>
</evidence>
<evidence type="ECO:0000256" key="11">
    <source>
        <dbReference type="ARBA" id="ARBA00023201"/>
    </source>
</evidence>
<dbReference type="Pfam" id="PF00858">
    <property type="entry name" value="ASC"/>
    <property type="match status" value="1"/>
</dbReference>
<keyword evidence="8 13" id="KW-0406">Ion transport</keyword>
<evidence type="ECO:0000256" key="9">
    <source>
        <dbReference type="ARBA" id="ARBA00023136"/>
    </source>
</evidence>
<evidence type="ECO:0000256" key="3">
    <source>
        <dbReference type="ARBA" id="ARBA00022448"/>
    </source>
</evidence>
<dbReference type="GO" id="GO:0015280">
    <property type="term" value="F:ligand-gated sodium channel activity"/>
    <property type="evidence" value="ECO:0007669"/>
    <property type="project" value="TreeGrafter"/>
</dbReference>
<proteinExistence type="inferred from homology"/>
<comment type="similarity">
    <text evidence="2 13">Belongs to the amiloride-sensitive sodium channel (TC 1.A.6) family.</text>
</comment>
<keyword evidence="9" id="KW-0472">Membrane</keyword>
<evidence type="ECO:0000256" key="6">
    <source>
        <dbReference type="ARBA" id="ARBA00022989"/>
    </source>
</evidence>
<evidence type="ECO:0000256" key="13">
    <source>
        <dbReference type="RuleBase" id="RU000679"/>
    </source>
</evidence>
<evidence type="ECO:0000256" key="5">
    <source>
        <dbReference type="ARBA" id="ARBA00022692"/>
    </source>
</evidence>
<evidence type="ECO:0000256" key="8">
    <source>
        <dbReference type="ARBA" id="ARBA00023065"/>
    </source>
</evidence>
<dbReference type="PANTHER" id="PTHR11690:SF153">
    <property type="entry name" value="AMILORIDE-SENSITIVE SODIUM CHANNEL"/>
    <property type="match status" value="1"/>
</dbReference>
<dbReference type="InterPro" id="IPR020903">
    <property type="entry name" value="ENaC_CS"/>
</dbReference>
<dbReference type="EMBL" id="BTSX01000001">
    <property type="protein sequence ID" value="GMS79485.1"/>
    <property type="molecule type" value="Genomic_DNA"/>
</dbReference>
<evidence type="ECO:0000256" key="4">
    <source>
        <dbReference type="ARBA" id="ARBA00022461"/>
    </source>
</evidence>
<keyword evidence="3 13" id="KW-0813">Transport</keyword>
<evidence type="ECO:0000313" key="15">
    <source>
        <dbReference type="Proteomes" id="UP001432027"/>
    </source>
</evidence>
<evidence type="ECO:0000313" key="14">
    <source>
        <dbReference type="EMBL" id="GMS79485.1"/>
    </source>
</evidence>
<comment type="caution">
    <text evidence="14">The sequence shown here is derived from an EMBL/GenBank/DDBJ whole genome shotgun (WGS) entry which is preliminary data.</text>
</comment>
<protein>
    <submittedName>
        <fullName evidence="14">Uncharacterized protein</fullName>
    </submittedName>
</protein>
<keyword evidence="11 13" id="KW-0739">Sodium transport</keyword>
<keyword evidence="7" id="KW-0915">Sodium</keyword>
<dbReference type="AlphaFoldDB" id="A0AAV5SH35"/>
<dbReference type="GO" id="GO:0005886">
    <property type="term" value="C:plasma membrane"/>
    <property type="evidence" value="ECO:0007669"/>
    <property type="project" value="TreeGrafter"/>
</dbReference>
<keyword evidence="15" id="KW-1185">Reference proteome</keyword>
<feature type="non-terminal residue" evidence="14">
    <location>
        <position position="1"/>
    </location>
</feature>
<accession>A0AAV5SH35</accession>
<sequence length="179" mass="20490">ADCSTRTDVKMSHYEGIYQAEACYRSCIQDEIIKKCGCYFAGLPYGQGSQHVDCFDLAVNGSNGEMSRKLDCIDEVMDSDGFNVLNQCDCPQMCLDRQFVVTMSTAEWPAYNYKHPDCNEKVHTGQPWMKNGSEGRDKPACLEWYAKNSLFIEVYYERMNYQTYTETPSYSVVMLISEV</sequence>
<feature type="non-terminal residue" evidence="14">
    <location>
        <position position="179"/>
    </location>
</feature>
<name>A0AAV5SH35_9BILA</name>
<reference evidence="14" key="1">
    <citation type="submission" date="2023-10" db="EMBL/GenBank/DDBJ databases">
        <title>Genome assembly of Pristionchus species.</title>
        <authorList>
            <person name="Yoshida K."/>
            <person name="Sommer R.J."/>
        </authorList>
    </citation>
    <scope>NUCLEOTIDE SEQUENCE</scope>
    <source>
        <strain evidence="14">RS0144</strain>
    </source>
</reference>
<evidence type="ECO:0000256" key="12">
    <source>
        <dbReference type="ARBA" id="ARBA00023303"/>
    </source>
</evidence>
<evidence type="ECO:0000256" key="1">
    <source>
        <dbReference type="ARBA" id="ARBA00004141"/>
    </source>
</evidence>
<evidence type="ECO:0000256" key="7">
    <source>
        <dbReference type="ARBA" id="ARBA00023053"/>
    </source>
</evidence>
<gene>
    <name evidence="14" type="ORF">PENTCL1PPCAC_1660</name>
</gene>
<dbReference type="InterPro" id="IPR001873">
    <property type="entry name" value="ENaC"/>
</dbReference>
<dbReference type="Proteomes" id="UP001432027">
    <property type="component" value="Unassembled WGS sequence"/>
</dbReference>
<keyword evidence="12 13" id="KW-0407">Ion channel</keyword>
<evidence type="ECO:0000256" key="2">
    <source>
        <dbReference type="ARBA" id="ARBA00007193"/>
    </source>
</evidence>
<keyword evidence="5 13" id="KW-0812">Transmembrane</keyword>
<dbReference type="PANTHER" id="PTHR11690">
    <property type="entry name" value="AMILORIDE-SENSITIVE SODIUM CHANNEL-RELATED"/>
    <property type="match status" value="1"/>
</dbReference>
<comment type="subcellular location">
    <subcellularLocation>
        <location evidence="1">Membrane</location>
        <topology evidence="1">Multi-pass membrane protein</topology>
    </subcellularLocation>
</comment>
<keyword evidence="10" id="KW-0325">Glycoprotein</keyword>
<dbReference type="Gene3D" id="1.10.287.820">
    <property type="entry name" value="Acid-sensing ion channel domain"/>
    <property type="match status" value="1"/>
</dbReference>
<dbReference type="PROSITE" id="PS01206">
    <property type="entry name" value="ASC"/>
    <property type="match status" value="1"/>
</dbReference>
<keyword evidence="4 13" id="KW-0894">Sodium channel</keyword>
<organism evidence="14 15">
    <name type="scientific">Pristionchus entomophagus</name>
    <dbReference type="NCBI Taxonomy" id="358040"/>
    <lineage>
        <taxon>Eukaryota</taxon>
        <taxon>Metazoa</taxon>
        <taxon>Ecdysozoa</taxon>
        <taxon>Nematoda</taxon>
        <taxon>Chromadorea</taxon>
        <taxon>Rhabditida</taxon>
        <taxon>Rhabditina</taxon>
        <taxon>Diplogasteromorpha</taxon>
        <taxon>Diplogasteroidea</taxon>
        <taxon>Neodiplogasteridae</taxon>
        <taxon>Pristionchus</taxon>
    </lineage>
</organism>